<feature type="domain" description="WYL" evidence="1">
    <location>
        <begin position="152"/>
        <end position="219"/>
    </location>
</feature>
<sequence>MAGPDTTKALRIAKVIELLNKKSPYGGVSLTELADSCEVTTRSILRYLDQIENDLHVSIVRPEKNTSKKEGLYRLDAGYLPSVSPENALIILLSMLQQQGSALAGRLNEIKDALIGTLFKYKYSPQSLPIEQMQERIYVVEEHLADPAGVGEIFANLVQAIKDCYRVKLWYYVAHSGENSKRVVEPYGLICKHHNWYLVAHCLKRNDIRVFRVDQVSNVIPYTSEHFEYPKDFSLKDHMAHSWGVINDGDVCKVKLKFSPQVARRVKNLVYHPSQVIQDELPDGSVVMSFEICGIDEMKTWLVQWGDMVEVLEPEWLREDMCEIAKRILEVYNN</sequence>
<dbReference type="PROSITE" id="PS52050">
    <property type="entry name" value="WYL"/>
    <property type="match status" value="1"/>
</dbReference>
<protein>
    <submittedName>
        <fullName evidence="3">WYL domain-containing protein</fullName>
    </submittedName>
</protein>
<evidence type="ECO:0000259" key="1">
    <source>
        <dbReference type="Pfam" id="PF13280"/>
    </source>
</evidence>
<dbReference type="PANTHER" id="PTHR34580">
    <property type="match status" value="1"/>
</dbReference>
<proteinExistence type="predicted"/>
<organism evidence="3 4">
    <name type="scientific">Pelotomaculum isophthalicicum JI</name>
    <dbReference type="NCBI Taxonomy" id="947010"/>
    <lineage>
        <taxon>Bacteria</taxon>
        <taxon>Bacillati</taxon>
        <taxon>Bacillota</taxon>
        <taxon>Clostridia</taxon>
        <taxon>Eubacteriales</taxon>
        <taxon>Desulfotomaculaceae</taxon>
        <taxon>Pelotomaculum</taxon>
    </lineage>
</organism>
<evidence type="ECO:0000259" key="2">
    <source>
        <dbReference type="Pfam" id="PF25583"/>
    </source>
</evidence>
<dbReference type="InterPro" id="IPR026881">
    <property type="entry name" value="WYL_dom"/>
</dbReference>
<reference evidence="3" key="1">
    <citation type="submission" date="2022-02" db="EMBL/GenBank/DDBJ databases">
        <authorList>
            <person name="Leng L."/>
        </authorList>
    </citation>
    <scope>NUCLEOTIDE SEQUENCE</scope>
    <source>
        <strain evidence="3">JI</strain>
    </source>
</reference>
<dbReference type="InterPro" id="IPR051534">
    <property type="entry name" value="CBASS_pafABC_assoc_protein"/>
</dbReference>
<evidence type="ECO:0000313" key="3">
    <source>
        <dbReference type="EMBL" id="MDF9408226.1"/>
    </source>
</evidence>
<dbReference type="Proteomes" id="UP001154312">
    <property type="component" value="Unassembled WGS sequence"/>
</dbReference>
<comment type="caution">
    <text evidence="3">The sequence shown here is derived from an EMBL/GenBank/DDBJ whole genome shotgun (WGS) entry which is preliminary data.</text>
</comment>
<gene>
    <name evidence="3" type="ORF">L7E55_07610</name>
</gene>
<dbReference type="PANTHER" id="PTHR34580:SF1">
    <property type="entry name" value="PROTEIN PAFC"/>
    <property type="match status" value="1"/>
</dbReference>
<dbReference type="Pfam" id="PF25583">
    <property type="entry name" value="WCX"/>
    <property type="match status" value="1"/>
</dbReference>
<accession>A0A9X4H1K7</accession>
<evidence type="ECO:0000313" key="4">
    <source>
        <dbReference type="Proteomes" id="UP001154312"/>
    </source>
</evidence>
<feature type="domain" description="WCX" evidence="2">
    <location>
        <begin position="251"/>
        <end position="329"/>
    </location>
</feature>
<dbReference type="Pfam" id="PF13280">
    <property type="entry name" value="WYL"/>
    <property type="match status" value="1"/>
</dbReference>
<dbReference type="RefSeq" id="WP_277443521.1">
    <property type="nucleotide sequence ID" value="NZ_JAKOAV010000011.1"/>
</dbReference>
<dbReference type="InterPro" id="IPR057727">
    <property type="entry name" value="WCX_dom"/>
</dbReference>
<dbReference type="EMBL" id="JAKOAV010000011">
    <property type="protein sequence ID" value="MDF9408226.1"/>
    <property type="molecule type" value="Genomic_DNA"/>
</dbReference>
<keyword evidence="4" id="KW-1185">Reference proteome</keyword>
<dbReference type="AlphaFoldDB" id="A0A9X4H1K7"/>
<name>A0A9X4H1K7_9FIRM</name>